<dbReference type="InterPro" id="IPR006212">
    <property type="entry name" value="Furin_repeat"/>
</dbReference>
<dbReference type="PANTHER" id="PTHR46967:SF2">
    <property type="entry name" value="SUSHI, VON WILLEBRAND FACTOR TYPE A, EGF AND PENTRAXIN DOMAIN-CONTAINING PROTEIN 1-LIKE"/>
    <property type="match status" value="1"/>
</dbReference>
<feature type="compositionally biased region" description="Gly residues" evidence="1">
    <location>
        <begin position="2820"/>
        <end position="2834"/>
    </location>
</feature>
<feature type="compositionally biased region" description="Pro residues" evidence="1">
    <location>
        <begin position="3043"/>
        <end position="3052"/>
    </location>
</feature>
<evidence type="ECO:0000256" key="2">
    <source>
        <dbReference type="SAM" id="Phobius"/>
    </source>
</evidence>
<dbReference type="Proteomes" id="UP001165122">
    <property type="component" value="Unassembled WGS sequence"/>
</dbReference>
<keyword evidence="6" id="KW-1185">Reference proteome</keyword>
<feature type="compositionally biased region" description="Pro residues" evidence="1">
    <location>
        <begin position="2977"/>
        <end position="2986"/>
    </location>
</feature>
<keyword evidence="2" id="KW-0472">Membrane</keyword>
<feature type="region of interest" description="Disordered" evidence="1">
    <location>
        <begin position="2812"/>
        <end position="2844"/>
    </location>
</feature>
<feature type="transmembrane region" description="Helical" evidence="2">
    <location>
        <begin position="2452"/>
        <end position="2471"/>
    </location>
</feature>
<feature type="transmembrane region" description="Helical" evidence="2">
    <location>
        <begin position="2285"/>
        <end position="2302"/>
    </location>
</feature>
<feature type="transmembrane region" description="Helical" evidence="2">
    <location>
        <begin position="2197"/>
        <end position="2216"/>
    </location>
</feature>
<dbReference type="Gene3D" id="2.10.50.10">
    <property type="entry name" value="Tumor Necrosis Factor Receptor, subunit A, domain 2"/>
    <property type="match status" value="11"/>
</dbReference>
<keyword evidence="2" id="KW-1133">Transmembrane helix</keyword>
<feature type="transmembrane region" description="Helical" evidence="2">
    <location>
        <begin position="2344"/>
        <end position="2365"/>
    </location>
</feature>
<feature type="region of interest" description="Disordered" evidence="1">
    <location>
        <begin position="2933"/>
        <end position="3082"/>
    </location>
</feature>
<evidence type="ECO:0000313" key="5">
    <source>
        <dbReference type="EMBL" id="GMI18633.1"/>
    </source>
</evidence>
<dbReference type="InterPro" id="IPR009030">
    <property type="entry name" value="Growth_fac_rcpt_cys_sf"/>
</dbReference>
<organism evidence="5 6">
    <name type="scientific">Triparma laevis f. longispina</name>
    <dbReference type="NCBI Taxonomy" id="1714387"/>
    <lineage>
        <taxon>Eukaryota</taxon>
        <taxon>Sar</taxon>
        <taxon>Stramenopiles</taxon>
        <taxon>Ochrophyta</taxon>
        <taxon>Bolidophyceae</taxon>
        <taxon>Parmales</taxon>
        <taxon>Triparmaceae</taxon>
        <taxon>Triparma</taxon>
    </lineage>
</organism>
<dbReference type="InterPro" id="IPR001202">
    <property type="entry name" value="WW_dom"/>
</dbReference>
<comment type="caution">
    <text evidence="5">The sequence shown here is derived from an EMBL/GenBank/DDBJ whole genome shotgun (WGS) entry which is preliminary data.</text>
</comment>
<feature type="signal peptide" evidence="3">
    <location>
        <begin position="1"/>
        <end position="36"/>
    </location>
</feature>
<evidence type="ECO:0000256" key="1">
    <source>
        <dbReference type="SAM" id="MobiDB-lite"/>
    </source>
</evidence>
<feature type="domain" description="WW" evidence="4">
    <location>
        <begin position="3084"/>
        <end position="3109"/>
    </location>
</feature>
<dbReference type="SUPFAM" id="SSF55961">
    <property type="entry name" value="Bet v1-like"/>
    <property type="match status" value="1"/>
</dbReference>
<evidence type="ECO:0000259" key="4">
    <source>
        <dbReference type="PROSITE" id="PS01159"/>
    </source>
</evidence>
<keyword evidence="3" id="KW-0732">Signal</keyword>
<feature type="compositionally biased region" description="Pro residues" evidence="1">
    <location>
        <begin position="2995"/>
        <end position="3004"/>
    </location>
</feature>
<feature type="transmembrane region" description="Helical" evidence="2">
    <location>
        <begin position="2249"/>
        <end position="2273"/>
    </location>
</feature>
<feature type="compositionally biased region" description="Gly residues" evidence="1">
    <location>
        <begin position="2964"/>
        <end position="2976"/>
    </location>
</feature>
<dbReference type="EMBL" id="BRXW01000341">
    <property type="protein sequence ID" value="GMI18633.1"/>
    <property type="molecule type" value="Genomic_DNA"/>
</dbReference>
<feature type="chain" id="PRO_5040781845" description="WW domain-containing protein" evidence="3">
    <location>
        <begin position="37"/>
        <end position="3112"/>
    </location>
</feature>
<sequence length="3112" mass="326161">MPFRPPWRLGKTLSSIILAFLTLNLVLLRKSVLVDAACPTTYTYGACGDFCQARPGGEGTGYDIETYTDTCSEDYWSCWGCGRWWCLKCGWRTRSYDCAKNRHRYYCDYDAGHGTGSHLGNDLCSAGTYSPGGNTVPCSGCASGKYSGNGASSCSNCAAGNKPNGAKTGCEACPALQVAKPGAASCSSCGAGNPRQVPNSEESGCTTCGDGYYGSSSGTCEACQAGKSSKGGKDCVNCESGKYQPNAGRTTCANCGIGKYSSNSNTACTACAKGKKGRDDKTMCDDCPEGSYQDATGQTTCKSCTQGKYSTNTAAQAFSDCNDCPKGRYNGKTVGYFTNFDELADCTDCEVGKMQAAMGQNFCALCGAGRHQPDTRQETCDDCEAGKYQDEVGPNIVCKDCEVGKIQPDGGQSDCDDCVAGKYWGSATSCEDCADGKISEPGGTTIAACDFCEAGAFTTDKVNCQVCPAGKILETPGEGAIACQNCVKGKYNGDGGHVANLHLTCTPCEAGRYSDSLGSTQCATCPNGSFDSRATVGDGMETDTDCAKCSAGKYSERIVPVHECVDGKVTASTEASCRAYADLAGVGDSFTANPGGWDDGYGCRVDGKGYFEWFRGGTSADIQDLADSRNNKWVRADCPAVATECEDCAEGKYLQGNGVTLASHDSSADCSNCESGTYSGIGAAQCVICEAGKIQEGAGKPSCDNCNEGTYLEDGRGEVGREGTSASLHDNKAEDCLSCGLGKSSEEGQDSCTACPEGEFNDVEGGKCRGCERKGYTASRAVADGAKAQYDEQDDDGFIGLGCVACLCAAGQICPDDPLDPCVSCTAGKFIPEVGQKDCTPCAEGKYSGAQASVCSFCSPGEVPNSDQDGCVKCEVGKQGSVGAVACQTCAVGYVASTEGLSNCAYCGAGKMAATAAGTTSVAKTSCLLCEAGKYSVGGKDACSNCEGSELAPLAGAFSCQTCLPGEYLAGSGGDKQCVKCAVGKFSRQGDGTTCDDCPYGEYSVESGSVSCSPGPPGYRVNVETAVPAASGIVVCSAGKFSKGKTHECTDCEEGKYSEPMSSSCLSCAAGKVETRVRTLTAEGDSYESRDTVCTACPVAKREDKGSCVSCTDGYVASSQGTTTCDYCGAGKFASLTSNTCEDCPAATFSVGGSLACVPCEVGKYNANVGAPACTICPAGQVASSNQTGCEECDDGTKSTQGDLHCTTCEAGSVVNEDKSLCVVCELGKYRAVTDAACADCPVGTYAVTLGKSYCNACTAGKYADVEGLEACKICLEGKFSGPAASGCTTCPDGTRSTSGSYNCQSCPSGTYSDSTTLNLCKDCEAGKLSEEGSSSCDIDCAAGKYGTTGGATCENCDPGTYSGSGAGACSSCTSGKYASEIASTECKACGVGSVANPTKNRCDDCPNGAFADPAEEMVTCSLCGAGFINAWHQGNCTACPEGFWSKAGDSQCTKCDTSLGYTASGTASQVCDYCGSGKFVNLTHHMCQLCPPSQFSEGGQQDCSSCADGKYNDEHGQSICKICGAGSISNAAKTSCDDCHQGKISRSGDQVCVACGVGEYSSEDGANCFNCAAGKMSNEADGADECEDCVAGKYSEVGASACVACDAGRYTDNPAQGSCAYCEAGEFSNATPEGGEGKNCPSCPDGKRSNAGASECATCDAGTYKNADTNNLCLPCEAGKISSVGSAECGLLCEAGTYSTAGSDTCTNCNAGKYAITGMSSCSLCSAGKYSEEKSETCIQCDAGTFSQSGAETCVTCDTNKISDAGASVCTLCEPGRIPAEDHATCIDCLAGKYANSGDDACSSCDVGKSAAGGSANCENCEPGKAAGETGTVACTDCSAGKKNNLERTGCDDCPATEYSMVKSSTCLSCPGGSYCELGTGDPAPKCPPGTESGSGSSECDACKPGYYAPEEGSTACQACPANQAPTAGKTACTCKSGFMEDFDKDGAKVCLCGLGYTYDTKNDECAACGVGMFKNFAGNLPCLSCDRYAAKGSFSTVSPLGGADEGEDSDTAAYLAISPRNCTCEKGDFLLEELPDEGYEGFGQCVECPDGTDCDYRGVTLEDLPVAAGWWRSDTESHKVIKCFAKGACVSSDNFTALLERQSWDQEMQCAEGHYGAICNNCEKDFHMNVLGECEVCVKEVVLPIKTLITGIIFGSGVFLLGWFVLRKRKLKRLGRKGKGMTSSLFRKFRTKFKIMMTFYQVVSSYESVLHLRYPAVFENFTRMLGSIVNLDALKIMDVDCVVATNFYTKLIMVTATPVLFCMLCFSWAFFWGKIKPAKAKAAMNNAVEIFLGLSFLLFSNVSTTILETFNCDSFGDDPTLFLQQDQSVTCDNDTYKFFKMYATAMIFVFPVGITVIYSVLLIRNRKKLLDESRMEDPSLSGISFLWESYNPDCWWFEIFECIRKLCMTGLMIFVMAGSASQIVVSMLFSIASIAVFVTFKPYPCYDDDVLAICSQLSIFFTLFGGLLLRVDIADEFDENTFGMLLIFINSSSFILLILTLTPKPFKWIFRIFIQQDRHNGTLKGLRPEHDDQQLFVEYFETLALASREETGYQKIVKETATWLTWSNTTGAVMECRNSTGMGPIDEGRVTFEVLLGIEKVKEFLLNVNCDPRPAVLEHRQLGEADLQRSMGTSNRRISMVSSRRKLYTAVRFSRPMSNRDYVTEQFMVKNSRLCPGAQVIVSRSLYSEDGFLHEGISQKRGYVRARVGLMGYLLVPLEDQDEEAKFENAKAGDEVKMGRTKIIFVSQSNMESWFADVLARRVVPRGLKYTVDEIFAFASEEKKRLMDSRGKKKRKLRLKKFIKKIGKGVGSKRNLMDGGGGGSSGNLGGEADGSPPAPEVKAKNMWKGIRAGVNEGKKMNSKWNNLVDDVVEQKNGVGNKGLGGIEMKWVVKNPLSTLGGGGGGGGGLAGKFRANETTAVALKYSAQAVVLGGGDVPPPPKTRGGPRPSSIPPPMPKGGLKKGLGLGKKGGGGDPPPPVPPPGLGKKGGGGDPPPPGPPPGHNGDEKGGAKGGARGGAKPAMKKSCSFALHRSGSGVGMYPPPPGPPPGHAGGAVPMGTRGRTNTGAPRPAGVSPKKECEWTEQWDADVNAIYYLRKDGYSSWNKPPDF</sequence>
<dbReference type="SUPFAM" id="SSF57184">
    <property type="entry name" value="Growth factor receptor domain"/>
    <property type="match status" value="9"/>
</dbReference>
<evidence type="ECO:0000313" key="6">
    <source>
        <dbReference type="Proteomes" id="UP001165122"/>
    </source>
</evidence>
<protein>
    <recommendedName>
        <fullName evidence="4">WW domain-containing protein</fullName>
    </recommendedName>
</protein>
<accession>A0A9W7L0D0</accession>
<proteinExistence type="predicted"/>
<dbReference type="SMART" id="SM00208">
    <property type="entry name" value="TNFR"/>
    <property type="match status" value="7"/>
</dbReference>
<reference evidence="6" key="1">
    <citation type="journal article" date="2023" name="Commun. Biol.">
        <title>Genome analysis of Parmales, the sister group of diatoms, reveals the evolutionary specialization of diatoms from phago-mixotrophs to photoautotrophs.</title>
        <authorList>
            <person name="Ban H."/>
            <person name="Sato S."/>
            <person name="Yoshikawa S."/>
            <person name="Yamada K."/>
            <person name="Nakamura Y."/>
            <person name="Ichinomiya M."/>
            <person name="Sato N."/>
            <person name="Blanc-Mathieu R."/>
            <person name="Endo H."/>
            <person name="Kuwata A."/>
            <person name="Ogata H."/>
        </authorList>
    </citation>
    <scope>NUCLEOTIDE SEQUENCE [LARGE SCALE GENOMIC DNA]</scope>
    <source>
        <strain evidence="6">NIES 3700</strain>
    </source>
</reference>
<gene>
    <name evidence="5" type="ORF">TrLO_g5769</name>
</gene>
<dbReference type="PANTHER" id="PTHR46967">
    <property type="entry name" value="INSULIN-LIKE GROWTH FACTOR BINDING PROTEIN,N-TERMINAL"/>
    <property type="match status" value="1"/>
</dbReference>
<keyword evidence="2" id="KW-0812">Transmembrane</keyword>
<dbReference type="InterPro" id="IPR023393">
    <property type="entry name" value="START-like_dom_sf"/>
</dbReference>
<dbReference type="SMART" id="SM00261">
    <property type="entry name" value="FU"/>
    <property type="match status" value="8"/>
</dbReference>
<dbReference type="Pfam" id="PF07699">
    <property type="entry name" value="Ephrin_rec_like"/>
    <property type="match status" value="2"/>
</dbReference>
<dbReference type="Gene3D" id="3.30.530.20">
    <property type="match status" value="1"/>
</dbReference>
<feature type="transmembrane region" description="Helical" evidence="2">
    <location>
        <begin position="2483"/>
        <end position="2503"/>
    </location>
</feature>
<dbReference type="SMART" id="SM01411">
    <property type="entry name" value="Ephrin_rec_like"/>
    <property type="match status" value="33"/>
</dbReference>
<dbReference type="PROSITE" id="PS01159">
    <property type="entry name" value="WW_DOMAIN_1"/>
    <property type="match status" value="1"/>
</dbReference>
<evidence type="ECO:0000256" key="3">
    <source>
        <dbReference type="SAM" id="SignalP"/>
    </source>
</evidence>
<dbReference type="InterPro" id="IPR001368">
    <property type="entry name" value="TNFR/NGFR_Cys_rich_reg"/>
</dbReference>
<dbReference type="InterPro" id="IPR011641">
    <property type="entry name" value="Tyr-kin_ephrin_A/B_rcpt-like"/>
</dbReference>
<feature type="transmembrane region" description="Helical" evidence="2">
    <location>
        <begin position="2415"/>
        <end position="2440"/>
    </location>
</feature>
<feature type="transmembrane region" description="Helical" evidence="2">
    <location>
        <begin position="2149"/>
        <end position="2168"/>
    </location>
</feature>
<dbReference type="OrthoDB" id="201089at2759"/>
<name>A0A9W7L0D0_9STRA</name>